<name>A0A898KA40_9CAUD</name>
<evidence type="ECO:0000313" key="2">
    <source>
        <dbReference type="Proteomes" id="UP000662760"/>
    </source>
</evidence>
<dbReference type="EMBL" id="MW544066">
    <property type="protein sequence ID" value="QSJ04026.1"/>
    <property type="molecule type" value="Genomic_DNA"/>
</dbReference>
<reference evidence="1" key="1">
    <citation type="submission" date="2021-01" db="EMBL/GenBank/DDBJ databases">
        <authorList>
            <person name="Shang Y."/>
        </authorList>
    </citation>
    <scope>NUCLEOTIDE SEQUENCE</scope>
</reference>
<proteinExistence type="predicted"/>
<keyword evidence="2" id="KW-1185">Reference proteome</keyword>
<dbReference type="Pfam" id="PF24219">
    <property type="entry name" value="DUF7438"/>
    <property type="match status" value="1"/>
</dbReference>
<organism evidence="1 2">
    <name type="scientific">Salmonella phage vB_SalP_TR2</name>
    <dbReference type="NCBI Taxonomy" id="2812854"/>
    <lineage>
        <taxon>Viruses</taxon>
        <taxon>Duplodnaviria</taxon>
        <taxon>Heunggongvirae</taxon>
        <taxon>Uroviricota</taxon>
        <taxon>Caudoviricetes</taxon>
        <taxon>Schitoviridae</taxon>
        <taxon>Triduovirus</taxon>
        <taxon>Triduovirus Tr2</taxon>
    </lineage>
</organism>
<sequence length="59" mass="6656">MGEPMLTKEQTKKLRELHENVVRASISLATSPGNAFLKRLVLSKAQEALDKYLEEITVE</sequence>
<dbReference type="KEGG" id="vg:65133664"/>
<dbReference type="GeneID" id="65133664"/>
<dbReference type="Proteomes" id="UP000662760">
    <property type="component" value="Segment"/>
</dbReference>
<accession>A0A898KA40</accession>
<protein>
    <submittedName>
        <fullName evidence="1">Uncharacterized protein</fullName>
    </submittedName>
</protein>
<evidence type="ECO:0000313" key="1">
    <source>
        <dbReference type="EMBL" id="QSJ04026.1"/>
    </source>
</evidence>
<dbReference type="RefSeq" id="YP_010115060.1">
    <property type="nucleotide sequence ID" value="NC_055921.1"/>
</dbReference>
<dbReference type="InterPro" id="IPR055861">
    <property type="entry name" value="DUF7438"/>
</dbReference>